<evidence type="ECO:0000313" key="1">
    <source>
        <dbReference type="Proteomes" id="UP000887569"/>
    </source>
</evidence>
<reference evidence="2" key="1">
    <citation type="submission" date="2022-11" db="UniProtKB">
        <authorList>
            <consortium name="WormBaseParasite"/>
        </authorList>
    </citation>
    <scope>IDENTIFICATION</scope>
</reference>
<sequence>FYYCFKIIVLRKISAFSLGKPSPLWSLITFNKAVTNCCILRSDIQVDQTGKVHNIVRGKRLLFDQKEMLPYTTVVHTSYELAIYWLLNLLNSLNSHLMRELELKGAFWRGLLPALAF</sequence>
<dbReference type="WBParaSite" id="PgB30_g009_t01">
    <property type="protein sequence ID" value="PgB30_g009_t01"/>
    <property type="gene ID" value="PgB30_g009"/>
</dbReference>
<organism evidence="1 2">
    <name type="scientific">Parascaris univalens</name>
    <name type="common">Nematode worm</name>
    <dbReference type="NCBI Taxonomy" id="6257"/>
    <lineage>
        <taxon>Eukaryota</taxon>
        <taxon>Metazoa</taxon>
        <taxon>Ecdysozoa</taxon>
        <taxon>Nematoda</taxon>
        <taxon>Chromadorea</taxon>
        <taxon>Rhabditida</taxon>
        <taxon>Spirurina</taxon>
        <taxon>Ascaridomorpha</taxon>
        <taxon>Ascaridoidea</taxon>
        <taxon>Ascarididae</taxon>
        <taxon>Parascaris</taxon>
    </lineage>
</organism>
<accession>A0A914ZVH7</accession>
<name>A0A914ZVH7_PARUN</name>
<evidence type="ECO:0000313" key="2">
    <source>
        <dbReference type="WBParaSite" id="PgB30_g009_t01"/>
    </source>
</evidence>
<dbReference type="Proteomes" id="UP000887569">
    <property type="component" value="Unplaced"/>
</dbReference>
<proteinExistence type="predicted"/>
<dbReference type="AlphaFoldDB" id="A0A914ZVH7"/>
<keyword evidence="1" id="KW-1185">Reference proteome</keyword>
<protein>
    <submittedName>
        <fullName evidence="2">Uncharacterized protein</fullName>
    </submittedName>
</protein>